<protein>
    <submittedName>
        <fullName evidence="1">Uncharacterized protein</fullName>
    </submittedName>
</protein>
<evidence type="ECO:0000313" key="1">
    <source>
        <dbReference type="EMBL" id="CAI4017842.1"/>
    </source>
</evidence>
<comment type="caution">
    <text evidence="1">The sequence shown here is derived from an EMBL/GenBank/DDBJ whole genome shotgun (WGS) entry which is preliminary data.</text>
</comment>
<evidence type="ECO:0000313" key="2">
    <source>
        <dbReference type="EMBL" id="CAL1171217.1"/>
    </source>
</evidence>
<sequence>MTAMDCTETFQSLCAKIGVVDPIIKALESRGFTTPAKFFWPLKEGSEETFGAILDEAQIDIKAAASMLQSAEAGCLRRLLHECRTICDGPPSVAAQAAPAVPAKVSSNLFGFDVGPRLTSDALQKLWSDFTKNYPAEVIVGDTRPCKALVQMVFAQKAANELRFIPWRQILSEAQADRAKQAGNKEKTFLDVLADAAGHVNALEQDPSPPSHCGVQRLLLLRSVAWAFVGWCHLGAGRRLVQAFMGLYAAPGLGSLGLRSPTLAEAEHEDGELRRQLNALLSDGFHFDSALHEVVVVRHSLQMWLQPKPKVVNAESVISAKGPKRTLPQPLVDAKSSVVDASNDSCELPALTPHEVVAPSPHAAPVSMAAPFPIAAWSALAACFDDKDALLPPLLERGVPTGVVSPIPFSGIWEPSEPAPNLGLDDLSIHLQPWRSGLDREDLTLELMLKDVAASHAYELIGGEAEARQRWGDLVAAGKLGIAQPPGKKPRLIGDGTISGANHHCVIEEKVRLPTFESVQRFMSLSGPDVQWGALSFDVRGAHKLVNVSPAEQGLSCFVVQGVPLSWEKVRMGGLQPWIGWSFHWGRGFAELPDNKRQTLLGLLTELTTPGRKVPRKTVERCIGMLVWFCGGAYWLAVENQVRIPLRVLEPGRVRSAADAFATGQRAGVGGWWAVSEDALQQSKVFWFSEMLDSTSLLSWLCAKETLQQDIASFEGVAQLCLLVGRTAGQVPPPGVTLRFHQLCDNMGTAASLRKKLSMQVPLSYVLQAVGFHCCRLGICLDPQHVAGVRNQWAHNLSRNCLEGFDPGRRVRLNVRELLEEPWCRFS</sequence>
<dbReference type="Proteomes" id="UP001152797">
    <property type="component" value="Unassembled WGS sequence"/>
</dbReference>
<accession>A0A9P1M325</accession>
<dbReference type="EMBL" id="CAMXCT020006658">
    <property type="protein sequence ID" value="CAL1171217.1"/>
    <property type="molecule type" value="Genomic_DNA"/>
</dbReference>
<gene>
    <name evidence="1" type="ORF">C1SCF055_LOCUS42454</name>
</gene>
<dbReference type="EMBL" id="CAMXCT010006658">
    <property type="protein sequence ID" value="CAI4017842.1"/>
    <property type="molecule type" value="Genomic_DNA"/>
</dbReference>
<evidence type="ECO:0000313" key="3">
    <source>
        <dbReference type="Proteomes" id="UP001152797"/>
    </source>
</evidence>
<dbReference type="EMBL" id="CAMXCT030006658">
    <property type="protein sequence ID" value="CAL4805154.1"/>
    <property type="molecule type" value="Genomic_DNA"/>
</dbReference>
<reference evidence="1" key="1">
    <citation type="submission" date="2022-10" db="EMBL/GenBank/DDBJ databases">
        <authorList>
            <person name="Chen Y."/>
            <person name="Dougan E. K."/>
            <person name="Chan C."/>
            <person name="Rhodes N."/>
            <person name="Thang M."/>
        </authorList>
    </citation>
    <scope>NUCLEOTIDE SEQUENCE</scope>
</reference>
<name>A0A9P1M325_9DINO</name>
<keyword evidence="3" id="KW-1185">Reference proteome</keyword>
<reference evidence="2" key="2">
    <citation type="submission" date="2024-04" db="EMBL/GenBank/DDBJ databases">
        <authorList>
            <person name="Chen Y."/>
            <person name="Shah S."/>
            <person name="Dougan E. K."/>
            <person name="Thang M."/>
            <person name="Chan C."/>
        </authorList>
    </citation>
    <scope>NUCLEOTIDE SEQUENCE [LARGE SCALE GENOMIC DNA]</scope>
</reference>
<dbReference type="AlphaFoldDB" id="A0A9P1M325"/>
<proteinExistence type="predicted"/>
<organism evidence="1">
    <name type="scientific">Cladocopium goreaui</name>
    <dbReference type="NCBI Taxonomy" id="2562237"/>
    <lineage>
        <taxon>Eukaryota</taxon>
        <taxon>Sar</taxon>
        <taxon>Alveolata</taxon>
        <taxon>Dinophyceae</taxon>
        <taxon>Suessiales</taxon>
        <taxon>Symbiodiniaceae</taxon>
        <taxon>Cladocopium</taxon>
    </lineage>
</organism>
<dbReference type="OrthoDB" id="411122at2759"/>